<dbReference type="EMBL" id="FJOG01000028">
    <property type="protein sequence ID" value="CZR64928.1"/>
    <property type="molecule type" value="Genomic_DNA"/>
</dbReference>
<evidence type="ECO:0000313" key="2">
    <source>
        <dbReference type="EMBL" id="CZR64928.1"/>
    </source>
</evidence>
<feature type="compositionally biased region" description="Polar residues" evidence="1">
    <location>
        <begin position="12"/>
        <end position="23"/>
    </location>
</feature>
<reference evidence="2 3" key="1">
    <citation type="submission" date="2016-03" db="EMBL/GenBank/DDBJ databases">
        <authorList>
            <person name="Ploux O."/>
        </authorList>
    </citation>
    <scope>NUCLEOTIDE SEQUENCE [LARGE SCALE GENOMIC DNA]</scope>
    <source>
        <strain evidence="2 3">UAMH 11012</strain>
    </source>
</reference>
<name>A0A1L7XIT6_9HELO</name>
<dbReference type="Proteomes" id="UP000184330">
    <property type="component" value="Unassembled WGS sequence"/>
</dbReference>
<proteinExistence type="predicted"/>
<evidence type="ECO:0000256" key="1">
    <source>
        <dbReference type="SAM" id="MobiDB-lite"/>
    </source>
</evidence>
<feature type="compositionally biased region" description="Low complexity" evidence="1">
    <location>
        <begin position="41"/>
        <end position="63"/>
    </location>
</feature>
<evidence type="ECO:0000313" key="3">
    <source>
        <dbReference type="Proteomes" id="UP000184330"/>
    </source>
</evidence>
<sequence>MNNLHRPPLRINSPQTPMLTSQAYPGPPQPELTPASTANCPASSTPSLPSATSPASLTSTTSPHGRDNWFDTPGFQTYFGYKLSRLAHLFKVFADTQDVEQVLGLIPKKFGILRNDLPSMQQCRGQKVQLCLGLCPRRENRSQFWSIKNGTHGADDRCFTQFLIWSLESDEQDGLTLHLSLRRLLTVVPAIVEQHEQKCDEEPFTVPKELAVTDLSHGLQNGINPSLPPPPACFNYWACGFRDFDQAVVDAHQLTCTAPSVELCTELEKKFAVRKHYEVAGGST</sequence>
<feature type="region of interest" description="Disordered" evidence="1">
    <location>
        <begin position="1"/>
        <end position="66"/>
    </location>
</feature>
<accession>A0A1L7XIT6</accession>
<organism evidence="2 3">
    <name type="scientific">Phialocephala subalpina</name>
    <dbReference type="NCBI Taxonomy" id="576137"/>
    <lineage>
        <taxon>Eukaryota</taxon>
        <taxon>Fungi</taxon>
        <taxon>Dikarya</taxon>
        <taxon>Ascomycota</taxon>
        <taxon>Pezizomycotina</taxon>
        <taxon>Leotiomycetes</taxon>
        <taxon>Helotiales</taxon>
        <taxon>Mollisiaceae</taxon>
        <taxon>Phialocephala</taxon>
        <taxon>Phialocephala fortinii species complex</taxon>
    </lineage>
</organism>
<protein>
    <submittedName>
        <fullName evidence="2">Uncharacterized protein</fullName>
    </submittedName>
</protein>
<dbReference type="AlphaFoldDB" id="A0A1L7XIT6"/>
<gene>
    <name evidence="2" type="ORF">PAC_14828</name>
</gene>
<keyword evidence="3" id="KW-1185">Reference proteome</keyword>